<keyword evidence="3" id="KW-1185">Reference proteome</keyword>
<keyword evidence="1" id="KW-1133">Transmembrane helix</keyword>
<reference evidence="2 3" key="1">
    <citation type="submission" date="2015-01" db="EMBL/GenBank/DDBJ databases">
        <title>Evolution of Trichinella species and genotypes.</title>
        <authorList>
            <person name="Korhonen P.K."/>
            <person name="Edoardo P."/>
            <person name="Giuseppe L.R."/>
            <person name="Gasser R.B."/>
        </authorList>
    </citation>
    <scope>NUCLEOTIDE SEQUENCE [LARGE SCALE GENOMIC DNA]</scope>
    <source>
        <strain evidence="2">ISS1029</strain>
    </source>
</reference>
<gene>
    <name evidence="2" type="ORF">T11_13158</name>
</gene>
<keyword evidence="1" id="KW-0812">Transmembrane</keyword>
<dbReference type="Proteomes" id="UP000055024">
    <property type="component" value="Unassembled WGS sequence"/>
</dbReference>
<sequence>MNSTRRTCLPEFSCKFFNVALAFVCLVAIAHPYVYVIILKKLMGVHGTEQVEVSRIQVTAAQTKARQWNDQYRRCEQLGRRNRKSKLANQIAH</sequence>
<dbReference type="EMBL" id="JYDP01000016">
    <property type="protein sequence ID" value="KRZ15645.1"/>
    <property type="molecule type" value="Genomic_DNA"/>
</dbReference>
<evidence type="ECO:0000256" key="1">
    <source>
        <dbReference type="SAM" id="Phobius"/>
    </source>
</evidence>
<accession>A0A0V1HYJ1</accession>
<name>A0A0V1HYJ1_9BILA</name>
<evidence type="ECO:0000313" key="2">
    <source>
        <dbReference type="EMBL" id="KRZ15645.1"/>
    </source>
</evidence>
<organism evidence="2 3">
    <name type="scientific">Trichinella zimbabwensis</name>
    <dbReference type="NCBI Taxonomy" id="268475"/>
    <lineage>
        <taxon>Eukaryota</taxon>
        <taxon>Metazoa</taxon>
        <taxon>Ecdysozoa</taxon>
        <taxon>Nematoda</taxon>
        <taxon>Enoplea</taxon>
        <taxon>Dorylaimia</taxon>
        <taxon>Trichinellida</taxon>
        <taxon>Trichinellidae</taxon>
        <taxon>Trichinella</taxon>
    </lineage>
</organism>
<evidence type="ECO:0000313" key="3">
    <source>
        <dbReference type="Proteomes" id="UP000055024"/>
    </source>
</evidence>
<feature type="transmembrane region" description="Helical" evidence="1">
    <location>
        <begin position="16"/>
        <end position="38"/>
    </location>
</feature>
<dbReference type="AlphaFoldDB" id="A0A0V1HYJ1"/>
<dbReference type="OrthoDB" id="10354508at2759"/>
<keyword evidence="1" id="KW-0472">Membrane</keyword>
<comment type="caution">
    <text evidence="2">The sequence shown here is derived from an EMBL/GenBank/DDBJ whole genome shotgun (WGS) entry which is preliminary data.</text>
</comment>
<proteinExistence type="predicted"/>
<protein>
    <submittedName>
        <fullName evidence="2">Uncharacterized protein</fullName>
    </submittedName>
</protein>